<evidence type="ECO:0000256" key="10">
    <source>
        <dbReference type="ARBA" id="ARBA00049295"/>
    </source>
</evidence>
<dbReference type="NCBIfam" id="NF001591">
    <property type="entry name" value="PRK00393.1"/>
    <property type="match status" value="1"/>
</dbReference>
<dbReference type="Gene3D" id="3.40.50.10990">
    <property type="entry name" value="GTP cyclohydrolase II"/>
    <property type="match status" value="1"/>
</dbReference>
<keyword evidence="5" id="KW-0479">Metal-binding</keyword>
<evidence type="ECO:0000256" key="9">
    <source>
        <dbReference type="ARBA" id="ARBA00023134"/>
    </source>
</evidence>
<evidence type="ECO:0000256" key="1">
    <source>
        <dbReference type="ARBA" id="ARBA00001947"/>
    </source>
</evidence>
<dbReference type="Pfam" id="PF00925">
    <property type="entry name" value="GTP_cyclohydro2"/>
    <property type="match status" value="1"/>
</dbReference>
<proteinExistence type="predicted"/>
<comment type="pathway">
    <text evidence="2">Cofactor biosynthesis; riboflavin biosynthesis; 5-amino-6-(D-ribitylamino)uracil from GTP: step 1/4.</text>
</comment>
<keyword evidence="8" id="KW-0862">Zinc</keyword>
<organism evidence="12 13">
    <name type="scientific">Nocardia aurea</name>
    <dbReference type="NCBI Taxonomy" id="2144174"/>
    <lineage>
        <taxon>Bacteria</taxon>
        <taxon>Bacillati</taxon>
        <taxon>Actinomycetota</taxon>
        <taxon>Actinomycetes</taxon>
        <taxon>Mycobacteriales</taxon>
        <taxon>Nocardiaceae</taxon>
        <taxon>Nocardia</taxon>
    </lineage>
</organism>
<keyword evidence="4" id="KW-0686">Riboflavin biosynthesis</keyword>
<evidence type="ECO:0000313" key="13">
    <source>
        <dbReference type="Proteomes" id="UP001551695"/>
    </source>
</evidence>
<dbReference type="RefSeq" id="WP_357781884.1">
    <property type="nucleotide sequence ID" value="NZ_JBFAKC010000004.1"/>
</dbReference>
<keyword evidence="9" id="KW-0342">GTP-binding</keyword>
<evidence type="ECO:0000256" key="8">
    <source>
        <dbReference type="ARBA" id="ARBA00022833"/>
    </source>
</evidence>
<dbReference type="EC" id="3.5.4.25" evidence="3"/>
<feature type="domain" description="GTP cyclohydrolase II" evidence="11">
    <location>
        <begin position="17"/>
        <end position="147"/>
    </location>
</feature>
<dbReference type="EMBL" id="JBFAKC010000004">
    <property type="protein sequence ID" value="MEV0707825.1"/>
    <property type="molecule type" value="Genomic_DNA"/>
</dbReference>
<evidence type="ECO:0000256" key="4">
    <source>
        <dbReference type="ARBA" id="ARBA00022619"/>
    </source>
</evidence>
<evidence type="ECO:0000256" key="3">
    <source>
        <dbReference type="ARBA" id="ARBA00012762"/>
    </source>
</evidence>
<dbReference type="CDD" id="cd00641">
    <property type="entry name" value="GTP_cyclohydro2"/>
    <property type="match status" value="1"/>
</dbReference>
<comment type="cofactor">
    <cofactor evidence="1">
        <name>Zn(2+)</name>
        <dbReference type="ChEBI" id="CHEBI:29105"/>
    </cofactor>
</comment>
<evidence type="ECO:0000259" key="11">
    <source>
        <dbReference type="Pfam" id="PF00925"/>
    </source>
</evidence>
<keyword evidence="7" id="KW-0378">Hydrolase</keyword>
<reference evidence="12 13" key="1">
    <citation type="submission" date="2024-06" db="EMBL/GenBank/DDBJ databases">
        <title>The Natural Products Discovery Center: Release of the First 8490 Sequenced Strains for Exploring Actinobacteria Biosynthetic Diversity.</title>
        <authorList>
            <person name="Kalkreuter E."/>
            <person name="Kautsar S.A."/>
            <person name="Yang D."/>
            <person name="Bader C.D."/>
            <person name="Teijaro C.N."/>
            <person name="Fluegel L."/>
            <person name="Davis C.M."/>
            <person name="Simpson J.R."/>
            <person name="Lauterbach L."/>
            <person name="Steele A.D."/>
            <person name="Gui C."/>
            <person name="Meng S."/>
            <person name="Li G."/>
            <person name="Viehrig K."/>
            <person name="Ye F."/>
            <person name="Su P."/>
            <person name="Kiefer A.F."/>
            <person name="Nichols A."/>
            <person name="Cepeda A.J."/>
            <person name="Yan W."/>
            <person name="Fan B."/>
            <person name="Jiang Y."/>
            <person name="Adhikari A."/>
            <person name="Zheng C.-J."/>
            <person name="Schuster L."/>
            <person name="Cowan T.M."/>
            <person name="Smanski M.J."/>
            <person name="Chevrette M.G."/>
            <person name="De Carvalho L.P.S."/>
            <person name="Shen B."/>
        </authorList>
    </citation>
    <scope>NUCLEOTIDE SEQUENCE [LARGE SCALE GENOMIC DNA]</scope>
    <source>
        <strain evidence="12 13">NPDC050403</strain>
    </source>
</reference>
<dbReference type="SUPFAM" id="SSF142695">
    <property type="entry name" value="RibA-like"/>
    <property type="match status" value="1"/>
</dbReference>
<evidence type="ECO:0000256" key="2">
    <source>
        <dbReference type="ARBA" id="ARBA00004853"/>
    </source>
</evidence>
<keyword evidence="6" id="KW-0547">Nucleotide-binding</keyword>
<dbReference type="InterPro" id="IPR032677">
    <property type="entry name" value="GTP_cyclohydro_II"/>
</dbReference>
<comment type="caution">
    <text evidence="12">The sequence shown here is derived from an EMBL/GenBank/DDBJ whole genome shotgun (WGS) entry which is preliminary data.</text>
</comment>
<name>A0ABV3FR98_9NOCA</name>
<evidence type="ECO:0000256" key="5">
    <source>
        <dbReference type="ARBA" id="ARBA00022723"/>
    </source>
</evidence>
<dbReference type="InterPro" id="IPR000926">
    <property type="entry name" value="RibA"/>
</dbReference>
<gene>
    <name evidence="12" type="ORF">AB0I48_09700</name>
</gene>
<dbReference type="PANTHER" id="PTHR21327">
    <property type="entry name" value="GTP CYCLOHYDROLASE II-RELATED"/>
    <property type="match status" value="1"/>
</dbReference>
<sequence length="177" mass="19563">MVIRVAELPDPHDGGHVLVIGDIADNCLVRIHSRCLYGDALQSDDCDCGPELDLAMDLIQTEGSGVLIYLEQEGRGAGLIRKAMGLHTSEQAGLDTYESYARLGIPRDSRRYDAAAKQLFDLGLSRIRLLTNNPAKVDALRASGVRVSVVPLVTEPRSERARRYLRAKRDFGLHWLP</sequence>
<dbReference type="Proteomes" id="UP001551695">
    <property type="component" value="Unassembled WGS sequence"/>
</dbReference>
<evidence type="ECO:0000313" key="12">
    <source>
        <dbReference type="EMBL" id="MEV0707825.1"/>
    </source>
</evidence>
<accession>A0ABV3FR98</accession>
<dbReference type="InterPro" id="IPR036144">
    <property type="entry name" value="RibA-like_sf"/>
</dbReference>
<evidence type="ECO:0000256" key="6">
    <source>
        <dbReference type="ARBA" id="ARBA00022741"/>
    </source>
</evidence>
<evidence type="ECO:0000256" key="7">
    <source>
        <dbReference type="ARBA" id="ARBA00022801"/>
    </source>
</evidence>
<comment type="catalytic activity">
    <reaction evidence="10">
        <text>GTP + 4 H2O = 2,5-diamino-6-hydroxy-4-(5-phosphoribosylamino)-pyrimidine + formate + 2 phosphate + 3 H(+)</text>
        <dbReference type="Rhea" id="RHEA:23704"/>
        <dbReference type="ChEBI" id="CHEBI:15377"/>
        <dbReference type="ChEBI" id="CHEBI:15378"/>
        <dbReference type="ChEBI" id="CHEBI:15740"/>
        <dbReference type="ChEBI" id="CHEBI:37565"/>
        <dbReference type="ChEBI" id="CHEBI:43474"/>
        <dbReference type="ChEBI" id="CHEBI:58614"/>
        <dbReference type="EC" id="3.5.4.25"/>
    </reaction>
</comment>
<keyword evidence="13" id="KW-1185">Reference proteome</keyword>
<protein>
    <recommendedName>
        <fullName evidence="3">GTP cyclohydrolase II</fullName>
        <ecNumber evidence="3">3.5.4.25</ecNumber>
    </recommendedName>
</protein>
<dbReference type="PANTHER" id="PTHR21327:SF18">
    <property type="entry name" value="3,4-DIHYDROXY-2-BUTANONE 4-PHOSPHATE SYNTHASE"/>
    <property type="match status" value="1"/>
</dbReference>